<reference evidence="2 3" key="1">
    <citation type="submission" date="2019-06" db="EMBL/GenBank/DDBJ databases">
        <authorList>
            <person name="Lee I."/>
            <person name="Jang G.I."/>
            <person name="Hwang C.Y."/>
        </authorList>
    </citation>
    <scope>NUCLEOTIDE SEQUENCE [LARGE SCALE GENOMIC DNA]</scope>
    <source>
        <strain evidence="2 3">PAMC 28131</strain>
    </source>
</reference>
<dbReference type="EMBL" id="VFSU01000019">
    <property type="protein sequence ID" value="TPE62241.1"/>
    <property type="molecule type" value="Genomic_DNA"/>
</dbReference>
<proteinExistence type="predicted"/>
<evidence type="ECO:0000313" key="2">
    <source>
        <dbReference type="EMBL" id="TPE62241.1"/>
    </source>
</evidence>
<dbReference type="PROSITE" id="PS51257">
    <property type="entry name" value="PROKAR_LIPOPROTEIN"/>
    <property type="match status" value="1"/>
</dbReference>
<organism evidence="2 3">
    <name type="scientific">Sandaracinobacter neustonicus</name>
    <dbReference type="NCBI Taxonomy" id="1715348"/>
    <lineage>
        <taxon>Bacteria</taxon>
        <taxon>Pseudomonadati</taxon>
        <taxon>Pseudomonadota</taxon>
        <taxon>Alphaproteobacteria</taxon>
        <taxon>Sphingomonadales</taxon>
        <taxon>Sphingosinicellaceae</taxon>
        <taxon>Sandaracinobacter</taxon>
    </lineage>
</organism>
<dbReference type="RefSeq" id="WP_140927666.1">
    <property type="nucleotide sequence ID" value="NZ_VFSU01000019.1"/>
</dbReference>
<accession>A0A501XNJ7</accession>
<gene>
    <name evidence="2" type="ORF">FJQ54_06845</name>
</gene>
<evidence type="ECO:0008006" key="4">
    <source>
        <dbReference type="Google" id="ProtNLM"/>
    </source>
</evidence>
<dbReference type="AlphaFoldDB" id="A0A501XNJ7"/>
<dbReference type="Proteomes" id="UP000319897">
    <property type="component" value="Unassembled WGS sequence"/>
</dbReference>
<comment type="caution">
    <text evidence="2">The sequence shown here is derived from an EMBL/GenBank/DDBJ whole genome shotgun (WGS) entry which is preliminary data.</text>
</comment>
<feature type="region of interest" description="Disordered" evidence="1">
    <location>
        <begin position="67"/>
        <end position="93"/>
    </location>
</feature>
<protein>
    <recommendedName>
        <fullName evidence="4">Lipoprotein</fullName>
    </recommendedName>
</protein>
<keyword evidence="3" id="KW-1185">Reference proteome</keyword>
<name>A0A501XNJ7_9SPHN</name>
<sequence length="93" mass="8792">MISRAGLLLIALALTACSPKQVVTAPVQAVGQVAGSAARVAVPAAASVAVGGVTAVPAAGVAAGRAASGVASRRDGDTVDEQSEEGAAAETPQ</sequence>
<evidence type="ECO:0000313" key="3">
    <source>
        <dbReference type="Proteomes" id="UP000319897"/>
    </source>
</evidence>
<evidence type="ECO:0000256" key="1">
    <source>
        <dbReference type="SAM" id="MobiDB-lite"/>
    </source>
</evidence>